<dbReference type="Proteomes" id="UP000799777">
    <property type="component" value="Unassembled WGS sequence"/>
</dbReference>
<feature type="region of interest" description="Disordered" evidence="1">
    <location>
        <begin position="418"/>
        <end position="440"/>
    </location>
</feature>
<feature type="compositionally biased region" description="Basic and acidic residues" evidence="1">
    <location>
        <begin position="383"/>
        <end position="395"/>
    </location>
</feature>
<evidence type="ECO:0000313" key="2">
    <source>
        <dbReference type="EMBL" id="KAF2034736.1"/>
    </source>
</evidence>
<feature type="compositionally biased region" description="Low complexity" evidence="1">
    <location>
        <begin position="278"/>
        <end position="291"/>
    </location>
</feature>
<sequence>MADKRTVEVTNAFTKERFRRNTRGNQWIPTNSSNGSLRRPRPDEPLPPRPQQSLHLSPVVPTYEETPRKKVSPLQSQSPVLRATIDHYEDLRSLEVVDPPATDDGASNTTIFPHFLTSTRDPTAKIQVRKETHTPRNIIEGYNNARGIYAAGPKGEGQKLWLTYCKGKKLKSSHTEVEQDPSSHHQAPSRPPMRFPYETFYDTAPQVPPQDSISFDNLQPRKSSVISQTSAEINVRIDPEIQRPVNMSKPLPPVPQLRPAPTKQSRRGKAEPFPKKPVAVNKNVSSASSGVQHLRQPHDNGQAGERSPRRSKESKAGTLWKTFKDLKDLIPDEHAPGRPHQRPNADILKSKISRPMPIDMSQVRRSPHERLTERQRGKKKANHEHVVGPSDPRHWQDRLVNSATSAVDAMKQMGRDRKGSNASFACRGIQDPGHVGEVGPSRQARHHVEREDEHMFPKTLFSATRGGTEAAPYRVSYQPYNGILEEYMDRPV</sequence>
<gene>
    <name evidence="2" type="ORF">EK21DRAFT_85300</name>
</gene>
<protein>
    <submittedName>
        <fullName evidence="2">Uncharacterized protein</fullName>
    </submittedName>
</protein>
<feature type="compositionally biased region" description="Basic and acidic residues" evidence="1">
    <location>
        <begin position="173"/>
        <end position="183"/>
    </location>
</feature>
<organism evidence="2 3">
    <name type="scientific">Setomelanomma holmii</name>
    <dbReference type="NCBI Taxonomy" id="210430"/>
    <lineage>
        <taxon>Eukaryota</taxon>
        <taxon>Fungi</taxon>
        <taxon>Dikarya</taxon>
        <taxon>Ascomycota</taxon>
        <taxon>Pezizomycotina</taxon>
        <taxon>Dothideomycetes</taxon>
        <taxon>Pleosporomycetidae</taxon>
        <taxon>Pleosporales</taxon>
        <taxon>Pleosporineae</taxon>
        <taxon>Phaeosphaeriaceae</taxon>
        <taxon>Setomelanomma</taxon>
    </lineage>
</organism>
<evidence type="ECO:0000313" key="3">
    <source>
        <dbReference type="Proteomes" id="UP000799777"/>
    </source>
</evidence>
<feature type="region of interest" description="Disordered" evidence="1">
    <location>
        <begin position="173"/>
        <end position="195"/>
    </location>
</feature>
<accession>A0A9P4HGF9</accession>
<keyword evidence="3" id="KW-1185">Reference proteome</keyword>
<feature type="compositionally biased region" description="Basic and acidic residues" evidence="1">
    <location>
        <begin position="306"/>
        <end position="315"/>
    </location>
</feature>
<feature type="region of interest" description="Disordered" evidence="1">
    <location>
        <begin position="1"/>
        <end position="77"/>
    </location>
</feature>
<feature type="compositionally biased region" description="Basic and acidic residues" evidence="1">
    <location>
        <begin position="366"/>
        <end position="375"/>
    </location>
</feature>
<reference evidence="2" key="1">
    <citation type="journal article" date="2020" name="Stud. Mycol.">
        <title>101 Dothideomycetes genomes: a test case for predicting lifestyles and emergence of pathogens.</title>
        <authorList>
            <person name="Haridas S."/>
            <person name="Albert R."/>
            <person name="Binder M."/>
            <person name="Bloem J."/>
            <person name="Labutti K."/>
            <person name="Salamov A."/>
            <person name="Andreopoulos B."/>
            <person name="Baker S."/>
            <person name="Barry K."/>
            <person name="Bills G."/>
            <person name="Bluhm B."/>
            <person name="Cannon C."/>
            <person name="Castanera R."/>
            <person name="Culley D."/>
            <person name="Daum C."/>
            <person name="Ezra D."/>
            <person name="Gonzalez J."/>
            <person name="Henrissat B."/>
            <person name="Kuo A."/>
            <person name="Liang C."/>
            <person name="Lipzen A."/>
            <person name="Lutzoni F."/>
            <person name="Magnuson J."/>
            <person name="Mondo S."/>
            <person name="Nolan M."/>
            <person name="Ohm R."/>
            <person name="Pangilinan J."/>
            <person name="Park H.-J."/>
            <person name="Ramirez L."/>
            <person name="Alfaro M."/>
            <person name="Sun H."/>
            <person name="Tritt A."/>
            <person name="Yoshinaga Y."/>
            <person name="Zwiers L.-H."/>
            <person name="Turgeon B."/>
            <person name="Goodwin S."/>
            <person name="Spatafora J."/>
            <person name="Crous P."/>
            <person name="Grigoriev I."/>
        </authorList>
    </citation>
    <scope>NUCLEOTIDE SEQUENCE</scope>
    <source>
        <strain evidence="2">CBS 110217</strain>
    </source>
</reference>
<feature type="compositionally biased region" description="Polar residues" evidence="1">
    <location>
        <begin position="23"/>
        <end position="36"/>
    </location>
</feature>
<comment type="caution">
    <text evidence="2">The sequence shown here is derived from an EMBL/GenBank/DDBJ whole genome shotgun (WGS) entry which is preliminary data.</text>
</comment>
<dbReference type="OrthoDB" id="3800245at2759"/>
<feature type="region of interest" description="Disordered" evidence="1">
    <location>
        <begin position="362"/>
        <end position="395"/>
    </location>
</feature>
<feature type="region of interest" description="Disordered" evidence="1">
    <location>
        <begin position="237"/>
        <end position="318"/>
    </location>
</feature>
<dbReference type="AlphaFoldDB" id="A0A9P4HGF9"/>
<dbReference type="EMBL" id="ML978160">
    <property type="protein sequence ID" value="KAF2034736.1"/>
    <property type="molecule type" value="Genomic_DNA"/>
</dbReference>
<proteinExistence type="predicted"/>
<name>A0A9P4HGF9_9PLEO</name>
<evidence type="ECO:0000256" key="1">
    <source>
        <dbReference type="SAM" id="MobiDB-lite"/>
    </source>
</evidence>